<dbReference type="RefSeq" id="WP_353474260.1">
    <property type="nucleotide sequence ID" value="NZ_CP123385.1"/>
</dbReference>
<feature type="compositionally biased region" description="Acidic residues" evidence="1">
    <location>
        <begin position="36"/>
        <end position="49"/>
    </location>
</feature>
<sequence length="49" mass="5083">MDVLSSGNQPDGDDVVASGRFGSIQFSDHQPGDGADSTDDGDDWNLEVG</sequence>
<dbReference type="AlphaFoldDB" id="A0AAU8AKD3"/>
<protein>
    <submittedName>
        <fullName evidence="2">Uncharacterized protein</fullName>
    </submittedName>
</protein>
<proteinExistence type="predicted"/>
<name>A0AAU8AKD3_9RHOB</name>
<dbReference type="EMBL" id="CP123385">
    <property type="protein sequence ID" value="XCC95415.1"/>
    <property type="molecule type" value="Genomic_DNA"/>
</dbReference>
<organism evidence="2">
    <name type="scientific">Alloyangia sp. H15</name>
    <dbReference type="NCBI Taxonomy" id="3029062"/>
    <lineage>
        <taxon>Bacteria</taxon>
        <taxon>Pseudomonadati</taxon>
        <taxon>Pseudomonadota</taxon>
        <taxon>Alphaproteobacteria</taxon>
        <taxon>Rhodobacterales</taxon>
        <taxon>Roseobacteraceae</taxon>
        <taxon>Alloyangia</taxon>
    </lineage>
</organism>
<gene>
    <name evidence="2" type="ORF">PVT71_20220</name>
</gene>
<feature type="region of interest" description="Disordered" evidence="1">
    <location>
        <begin position="1"/>
        <end position="49"/>
    </location>
</feature>
<accession>A0AAU8AKD3</accession>
<reference evidence="2" key="1">
    <citation type="submission" date="2023-02" db="EMBL/GenBank/DDBJ databases">
        <title>Description and genomic characterization of Salipiger bruguierae sp. nov., isolated from the sediment of mangrove plant Bruguiera sexangula.</title>
        <authorList>
            <person name="Long M."/>
        </authorList>
    </citation>
    <scope>NUCLEOTIDE SEQUENCE</scope>
    <source>
        <strain evidence="2">H15</strain>
    </source>
</reference>
<evidence type="ECO:0000256" key="1">
    <source>
        <dbReference type="SAM" id="MobiDB-lite"/>
    </source>
</evidence>
<evidence type="ECO:0000313" key="2">
    <source>
        <dbReference type="EMBL" id="XCC95415.1"/>
    </source>
</evidence>